<dbReference type="InterPro" id="IPR049809">
    <property type="entry name" value="YehF/YfeS-like_WGR"/>
</dbReference>
<dbReference type="SUPFAM" id="SSF142921">
    <property type="entry name" value="WGR domain-like"/>
    <property type="match status" value="1"/>
</dbReference>
<name>A0A9W6GYA9_9HYPH</name>
<evidence type="ECO:0000313" key="2">
    <source>
        <dbReference type="EMBL" id="GLI95336.1"/>
    </source>
</evidence>
<keyword evidence="3" id="KW-1185">Reference proteome</keyword>
<dbReference type="PROSITE" id="PS51977">
    <property type="entry name" value="WGR"/>
    <property type="match status" value="1"/>
</dbReference>
<organism evidence="2 3">
    <name type="scientific">Methylocystis echinoides</name>
    <dbReference type="NCBI Taxonomy" id="29468"/>
    <lineage>
        <taxon>Bacteria</taxon>
        <taxon>Pseudomonadati</taxon>
        <taxon>Pseudomonadota</taxon>
        <taxon>Alphaproteobacteria</taxon>
        <taxon>Hyphomicrobiales</taxon>
        <taxon>Methylocystaceae</taxon>
        <taxon>Methylocystis</taxon>
    </lineage>
</organism>
<evidence type="ECO:0000313" key="3">
    <source>
        <dbReference type="Proteomes" id="UP001144323"/>
    </source>
</evidence>
<dbReference type="Proteomes" id="UP001144323">
    <property type="component" value="Unassembled WGS sequence"/>
</dbReference>
<dbReference type="RefSeq" id="WP_349775572.1">
    <property type="nucleotide sequence ID" value="NZ_BSEC01000003.1"/>
</dbReference>
<dbReference type="InterPro" id="IPR036930">
    <property type="entry name" value="WGR_dom_sf"/>
</dbReference>
<feature type="domain" description="WGR" evidence="1">
    <location>
        <begin position="12"/>
        <end position="93"/>
    </location>
</feature>
<comment type="caution">
    <text evidence="2">The sequence shown here is derived from an EMBL/GenBank/DDBJ whole genome shotgun (WGS) entry which is preliminary data.</text>
</comment>
<proteinExistence type="predicted"/>
<sequence length="93" mass="10108">MSARDGASASPGHSVLTDAPPGLRLAIVDAILLHRIDPAKNMHRFYRLDIAPDLFGRWCLVAEWARIGGAAGGVALFSTTWLKRWRLWPGSGA</sequence>
<dbReference type="Pfam" id="PF05406">
    <property type="entry name" value="WGR"/>
    <property type="match status" value="1"/>
</dbReference>
<dbReference type="InterPro" id="IPR008893">
    <property type="entry name" value="WGR_domain"/>
</dbReference>
<accession>A0A9W6GYA9</accession>
<evidence type="ECO:0000259" key="1">
    <source>
        <dbReference type="PROSITE" id="PS51977"/>
    </source>
</evidence>
<protein>
    <recommendedName>
        <fullName evidence="1">WGR domain-containing protein</fullName>
    </recommendedName>
</protein>
<dbReference type="AlphaFoldDB" id="A0A9W6GYA9"/>
<gene>
    <name evidence="2" type="ORF">LMG27198_43280</name>
</gene>
<dbReference type="EMBL" id="BSEC01000003">
    <property type="protein sequence ID" value="GLI95336.1"/>
    <property type="molecule type" value="Genomic_DNA"/>
</dbReference>
<reference evidence="2" key="1">
    <citation type="journal article" date="2023" name="Int. J. Syst. Evol. Microbiol.">
        <title>Methylocystis iwaonis sp. nov., a type II methane-oxidizing bacterium from surface soil of a rice paddy field in Japan, and emended description of the genus Methylocystis (ex Whittenbury et al. 1970) Bowman et al. 1993.</title>
        <authorList>
            <person name="Kaise H."/>
            <person name="Sawadogo J.B."/>
            <person name="Alam M.S."/>
            <person name="Ueno C."/>
            <person name="Dianou D."/>
            <person name="Shinjo R."/>
            <person name="Asakawa S."/>
        </authorList>
    </citation>
    <scope>NUCLEOTIDE SEQUENCE</scope>
    <source>
        <strain evidence="2">LMG27198</strain>
    </source>
</reference>
<dbReference type="CDD" id="cd07996">
    <property type="entry name" value="WGR_MMR_like"/>
    <property type="match status" value="1"/>
</dbReference>